<dbReference type="InterPro" id="IPR002825">
    <property type="entry name" value="Pept_S49_ser-pept_pro"/>
</dbReference>
<evidence type="ECO:0000313" key="1">
    <source>
        <dbReference type="EMBL" id="GAA0247708.1"/>
    </source>
</evidence>
<reference evidence="1 2" key="1">
    <citation type="journal article" date="2019" name="Int. J. Syst. Evol. Microbiol.">
        <title>The Global Catalogue of Microorganisms (GCM) 10K type strain sequencing project: providing services to taxonomists for standard genome sequencing and annotation.</title>
        <authorList>
            <consortium name="The Broad Institute Genomics Platform"/>
            <consortium name="The Broad Institute Genome Sequencing Center for Infectious Disease"/>
            <person name="Wu L."/>
            <person name="Ma J."/>
        </authorList>
    </citation>
    <scope>NUCLEOTIDE SEQUENCE [LARGE SCALE GENOMIC DNA]</scope>
    <source>
        <strain evidence="1 2">JCM 16242</strain>
    </source>
</reference>
<comment type="caution">
    <text evidence="1">The sequence shown here is derived from an EMBL/GenBank/DDBJ whole genome shotgun (WGS) entry which is preliminary data.</text>
</comment>
<accession>A0ABN0UES6</accession>
<organism evidence="1 2">
    <name type="scientific">Rhodanobacter caeni</name>
    <dbReference type="NCBI Taxonomy" id="657654"/>
    <lineage>
        <taxon>Bacteria</taxon>
        <taxon>Pseudomonadati</taxon>
        <taxon>Pseudomonadota</taxon>
        <taxon>Gammaproteobacteria</taxon>
        <taxon>Lysobacterales</taxon>
        <taxon>Rhodanobacteraceae</taxon>
        <taxon>Rhodanobacter</taxon>
    </lineage>
</organism>
<protein>
    <submittedName>
        <fullName evidence="1">S49 family peptidase</fullName>
    </submittedName>
</protein>
<keyword evidence="2" id="KW-1185">Reference proteome</keyword>
<dbReference type="SUPFAM" id="SSF52096">
    <property type="entry name" value="ClpP/crotonase"/>
    <property type="match status" value="1"/>
</dbReference>
<gene>
    <name evidence="1" type="ORF">GCM10009126_11530</name>
</gene>
<dbReference type="PANTHER" id="PTHR35984">
    <property type="entry name" value="PERIPLASMIC SERINE PROTEASE"/>
    <property type="match status" value="1"/>
</dbReference>
<dbReference type="Gene3D" id="3.90.226.10">
    <property type="entry name" value="2-enoyl-CoA Hydratase, Chain A, domain 1"/>
    <property type="match status" value="1"/>
</dbReference>
<dbReference type="InterPro" id="IPR029045">
    <property type="entry name" value="ClpP/crotonase-like_dom_sf"/>
</dbReference>
<name>A0ABN0UES6_9GAMM</name>
<sequence>MASWDELRLELDRQPNDNAKLAWLNQTLVASLRSVAGLQSGANVIFYASGFLQKPAAPAWTTMMTTEDLNGLMAVLHGMDCTKPLLLVMHTPGGDPGAANAMVPYLHAKFPLIESIVPTYAMSAGTMVCLGTDRIMMGKQSQLGPIDAQLGWGNRTVSAGEVIDTFNRASTDIANNNAKAHLWHPILQSMGPSLVSQARNALDYGEQMVAGWLANRMFKDQAEPLKMAASVAAHFNDTSVHKHHGRRIDRDQARALGVYIDELEQNQDLQDAVLTTYHVASLYFSVTKAVKFMANDAGKLWLKNLA</sequence>
<dbReference type="Proteomes" id="UP001500657">
    <property type="component" value="Unassembled WGS sequence"/>
</dbReference>
<dbReference type="PANTHER" id="PTHR35984:SF1">
    <property type="entry name" value="PERIPLASMIC SERINE PROTEASE"/>
    <property type="match status" value="1"/>
</dbReference>
<dbReference type="RefSeq" id="WP_343881124.1">
    <property type="nucleotide sequence ID" value="NZ_BAAAFO010000002.1"/>
</dbReference>
<dbReference type="Pfam" id="PF01972">
    <property type="entry name" value="SDH_protease"/>
    <property type="match status" value="1"/>
</dbReference>
<evidence type="ECO:0000313" key="2">
    <source>
        <dbReference type="Proteomes" id="UP001500657"/>
    </source>
</evidence>
<proteinExistence type="predicted"/>
<dbReference type="EMBL" id="BAAAFO010000002">
    <property type="protein sequence ID" value="GAA0247708.1"/>
    <property type="molecule type" value="Genomic_DNA"/>
</dbReference>